<name>A0AAW9RH01_9GAMM</name>
<dbReference type="Proteomes" id="UP001359886">
    <property type="component" value="Unassembled WGS sequence"/>
</dbReference>
<comment type="caution">
    <text evidence="1">The sequence shown here is derived from an EMBL/GenBank/DDBJ whole genome shotgun (WGS) entry which is preliminary data.</text>
</comment>
<sequence length="61" mass="6934">MKISETYFVDGEPVGKIVRDDHRGTVGFIPREGKPKPPARPWKDVDELKRMLMHLYGPANG</sequence>
<protein>
    <submittedName>
        <fullName evidence="1">Uncharacterized protein</fullName>
    </submittedName>
</protein>
<evidence type="ECO:0000313" key="2">
    <source>
        <dbReference type="Proteomes" id="UP001359886"/>
    </source>
</evidence>
<organism evidence="1 2">
    <name type="scientific">Elongatibacter sediminis</name>
    <dbReference type="NCBI Taxonomy" id="3119006"/>
    <lineage>
        <taxon>Bacteria</taxon>
        <taxon>Pseudomonadati</taxon>
        <taxon>Pseudomonadota</taxon>
        <taxon>Gammaproteobacteria</taxon>
        <taxon>Chromatiales</taxon>
        <taxon>Wenzhouxiangellaceae</taxon>
        <taxon>Elongatibacter</taxon>
    </lineage>
</organism>
<keyword evidence="2" id="KW-1185">Reference proteome</keyword>
<proteinExistence type="predicted"/>
<reference evidence="1 2" key="1">
    <citation type="submission" date="2024-02" db="EMBL/GenBank/DDBJ databases">
        <title>A novel Wenzhouxiangellaceae bacterium, isolated from coastal sediments.</title>
        <authorList>
            <person name="Du Z.-J."/>
            <person name="Ye Y.-Q."/>
            <person name="Zhang X.-Y."/>
        </authorList>
    </citation>
    <scope>NUCLEOTIDE SEQUENCE [LARGE SCALE GENOMIC DNA]</scope>
    <source>
        <strain evidence="1 2">CH-27</strain>
    </source>
</reference>
<dbReference type="EMBL" id="JAZHOG010000007">
    <property type="protein sequence ID" value="MEJ8568279.1"/>
    <property type="molecule type" value="Genomic_DNA"/>
</dbReference>
<dbReference type="RefSeq" id="WP_354695600.1">
    <property type="nucleotide sequence ID" value="NZ_JAZHOG010000007.1"/>
</dbReference>
<evidence type="ECO:0000313" key="1">
    <source>
        <dbReference type="EMBL" id="MEJ8568279.1"/>
    </source>
</evidence>
<accession>A0AAW9RH01</accession>
<gene>
    <name evidence="1" type="ORF">V3330_11640</name>
</gene>
<dbReference type="AlphaFoldDB" id="A0AAW9RH01"/>